<dbReference type="RefSeq" id="XP_028546843.1">
    <property type="nucleotide sequence ID" value="XM_028691042.1"/>
</dbReference>
<accession>A0A1Y1JWQ2</accession>
<dbReference type="OrthoDB" id="384103at2759"/>
<dbReference type="GeneID" id="39745062"/>
<comment type="caution">
    <text evidence="1">The sequence shown here is derived from an EMBL/GenBank/DDBJ whole genome shotgun (WGS) entry which is preliminary data.</text>
</comment>
<organism evidence="1 2">
    <name type="scientific">Plasmodium gonderi</name>
    <dbReference type="NCBI Taxonomy" id="77519"/>
    <lineage>
        <taxon>Eukaryota</taxon>
        <taxon>Sar</taxon>
        <taxon>Alveolata</taxon>
        <taxon>Apicomplexa</taxon>
        <taxon>Aconoidasida</taxon>
        <taxon>Haemosporida</taxon>
        <taxon>Plasmodiidae</taxon>
        <taxon>Plasmodium</taxon>
        <taxon>Plasmodium (Plasmodium)</taxon>
    </lineage>
</organism>
<evidence type="ECO:0000313" key="2">
    <source>
        <dbReference type="Proteomes" id="UP000195521"/>
    </source>
</evidence>
<name>A0A1Y1JWQ2_PLAGO</name>
<dbReference type="AlphaFoldDB" id="A0A1Y1JWQ2"/>
<gene>
    <name evidence="1" type="ORF">PGO_001960</name>
</gene>
<protein>
    <recommendedName>
        <fullName evidence="3">Variable surface protein</fullName>
    </recommendedName>
</protein>
<keyword evidence="2" id="KW-1185">Reference proteome</keyword>
<dbReference type="Proteomes" id="UP000195521">
    <property type="component" value="Unassembled WGS sequence"/>
</dbReference>
<evidence type="ECO:0008006" key="3">
    <source>
        <dbReference type="Google" id="ProtNLM"/>
    </source>
</evidence>
<sequence>MYIIHNVILFKDCYEYKLPSNLYKQQLLKHLYLESMKNDFELPNPYETIFFEHVDSLKANLYINYRAIVNEYCEKNQDFKCCRDINYFFNLIIAIIKTSKLNKIHQNDMVNDVNEYWKNKFEKYTDFKCKREKGVYSKEKRCILKQVYDIREDKDIGVSDTMKSNNNLKKKLGKIINYDCSYYDNLSVIINRSTNNVTGKYKKNLLIFNDNYCADYNKINPSAMILYIIP</sequence>
<reference evidence="2" key="1">
    <citation type="submission" date="2017-04" db="EMBL/GenBank/DDBJ databases">
        <title>Plasmodium gonderi genome.</title>
        <authorList>
            <person name="Arisue N."/>
            <person name="Honma H."/>
            <person name="Kawai S."/>
            <person name="Tougan T."/>
            <person name="Tanabe K."/>
            <person name="Horii T."/>
        </authorList>
    </citation>
    <scope>NUCLEOTIDE SEQUENCE [LARGE SCALE GENOMIC DNA]</scope>
    <source>
        <strain evidence="2">ATCC 30045</strain>
    </source>
</reference>
<evidence type="ECO:0000313" key="1">
    <source>
        <dbReference type="EMBL" id="GAW84254.1"/>
    </source>
</evidence>
<dbReference type="EMBL" id="BDQF01000202">
    <property type="protein sequence ID" value="GAW84254.1"/>
    <property type="molecule type" value="Genomic_DNA"/>
</dbReference>
<proteinExistence type="predicted"/>